<reference evidence="2" key="1">
    <citation type="journal article" date="2019" name="Sci. Rep.">
        <title>Draft genome of Tanacetum cinerariifolium, the natural source of mosquito coil.</title>
        <authorList>
            <person name="Yamashiro T."/>
            <person name="Shiraishi A."/>
            <person name="Satake H."/>
            <person name="Nakayama K."/>
        </authorList>
    </citation>
    <scope>NUCLEOTIDE SEQUENCE</scope>
</reference>
<comment type="caution">
    <text evidence="2">The sequence shown here is derived from an EMBL/GenBank/DDBJ whole genome shotgun (WGS) entry which is preliminary data.</text>
</comment>
<gene>
    <name evidence="2" type="ORF">Tci_930448</name>
</gene>
<dbReference type="AlphaFoldDB" id="A0A699XFJ8"/>
<protein>
    <submittedName>
        <fullName evidence="2">Uncharacterized protein</fullName>
    </submittedName>
</protein>
<sequence length="61" mass="6453">AGRPHQVRRRAHRALRRAGELPCGGHRQETAQAVPRPDSGVWGAVGDVMELGSPSADTPSS</sequence>
<name>A0A699XFJ8_TANCI</name>
<dbReference type="EMBL" id="BKCJ011853529">
    <property type="protein sequence ID" value="GFD58479.1"/>
    <property type="molecule type" value="Genomic_DNA"/>
</dbReference>
<proteinExistence type="predicted"/>
<organism evidence="2">
    <name type="scientific">Tanacetum cinerariifolium</name>
    <name type="common">Dalmatian daisy</name>
    <name type="synonym">Chrysanthemum cinerariifolium</name>
    <dbReference type="NCBI Taxonomy" id="118510"/>
    <lineage>
        <taxon>Eukaryota</taxon>
        <taxon>Viridiplantae</taxon>
        <taxon>Streptophyta</taxon>
        <taxon>Embryophyta</taxon>
        <taxon>Tracheophyta</taxon>
        <taxon>Spermatophyta</taxon>
        <taxon>Magnoliopsida</taxon>
        <taxon>eudicotyledons</taxon>
        <taxon>Gunneridae</taxon>
        <taxon>Pentapetalae</taxon>
        <taxon>asterids</taxon>
        <taxon>campanulids</taxon>
        <taxon>Asterales</taxon>
        <taxon>Asteraceae</taxon>
        <taxon>Asteroideae</taxon>
        <taxon>Anthemideae</taxon>
        <taxon>Anthemidinae</taxon>
        <taxon>Tanacetum</taxon>
    </lineage>
</organism>
<accession>A0A699XFJ8</accession>
<evidence type="ECO:0000313" key="2">
    <source>
        <dbReference type="EMBL" id="GFD58479.1"/>
    </source>
</evidence>
<evidence type="ECO:0000256" key="1">
    <source>
        <dbReference type="SAM" id="MobiDB-lite"/>
    </source>
</evidence>
<feature type="non-terminal residue" evidence="2">
    <location>
        <position position="1"/>
    </location>
</feature>
<feature type="compositionally biased region" description="Basic residues" evidence="1">
    <location>
        <begin position="1"/>
        <end position="16"/>
    </location>
</feature>
<feature type="region of interest" description="Disordered" evidence="1">
    <location>
        <begin position="1"/>
        <end position="61"/>
    </location>
</feature>